<reference evidence="2 3" key="1">
    <citation type="submission" date="2019-07" db="EMBL/GenBank/DDBJ databases">
        <title>Whole genome shotgun sequence of Myxococcus fulvus NBRC 100333.</title>
        <authorList>
            <person name="Hosoyama A."/>
            <person name="Uohara A."/>
            <person name="Ohji S."/>
            <person name="Ichikawa N."/>
        </authorList>
    </citation>
    <scope>NUCLEOTIDE SEQUENCE [LARGE SCALE GENOMIC DNA]</scope>
    <source>
        <strain evidence="2 3">NBRC 100333</strain>
    </source>
</reference>
<dbReference type="STRING" id="1334629.MFUL124B02_26820"/>
<protein>
    <recommendedName>
        <fullName evidence="4">Tetratricopeptide repeat protein</fullName>
    </recommendedName>
</protein>
<evidence type="ECO:0000256" key="1">
    <source>
        <dbReference type="SAM" id="Phobius"/>
    </source>
</evidence>
<dbReference type="SUPFAM" id="SSF48452">
    <property type="entry name" value="TPR-like"/>
    <property type="match status" value="1"/>
</dbReference>
<keyword evidence="1" id="KW-1133">Transmembrane helix</keyword>
<accession>A0A511T4H7</accession>
<feature type="transmembrane region" description="Helical" evidence="1">
    <location>
        <begin position="162"/>
        <end position="183"/>
    </location>
</feature>
<sequence length="264" mass="27721">MLVEPMKTSVRTRPILVVVVMSLVLGSALPARAQEQGTVRPYVLAATRLYNDLEYEQALEQISRAKRLSKSQTDDALLSLYEGVILADLGQATSSDAAFKAALFLQPDAKLPLSVSPKVSERFELLRGQVRRELDAAAPPRGQGVTAEVSDSSTGASIPRRVWLTGAVGGGLLVGSGVTWLMARGQHSKLTQASGAPETMSGMKDTSSRGRTFQTVSAVLAGAGVVGLGVATGLYLWGGASRPREPGVVLGTDGTSAFVSGRWP</sequence>
<keyword evidence="1" id="KW-0472">Membrane</keyword>
<comment type="caution">
    <text evidence="2">The sequence shown here is derived from an EMBL/GenBank/DDBJ whole genome shotgun (WGS) entry which is preliminary data.</text>
</comment>
<evidence type="ECO:0008006" key="4">
    <source>
        <dbReference type="Google" id="ProtNLM"/>
    </source>
</evidence>
<organism evidence="2 3">
    <name type="scientific">Myxococcus fulvus</name>
    <dbReference type="NCBI Taxonomy" id="33"/>
    <lineage>
        <taxon>Bacteria</taxon>
        <taxon>Pseudomonadati</taxon>
        <taxon>Myxococcota</taxon>
        <taxon>Myxococcia</taxon>
        <taxon>Myxococcales</taxon>
        <taxon>Cystobacterineae</taxon>
        <taxon>Myxococcaceae</taxon>
        <taxon>Myxococcus</taxon>
    </lineage>
</organism>
<dbReference type="InterPro" id="IPR011990">
    <property type="entry name" value="TPR-like_helical_dom_sf"/>
</dbReference>
<keyword evidence="1" id="KW-0812">Transmembrane</keyword>
<evidence type="ECO:0000313" key="2">
    <source>
        <dbReference type="EMBL" id="GEN09064.1"/>
    </source>
</evidence>
<proteinExistence type="predicted"/>
<feature type="transmembrane region" description="Helical" evidence="1">
    <location>
        <begin position="213"/>
        <end position="237"/>
    </location>
</feature>
<dbReference type="Proteomes" id="UP000321514">
    <property type="component" value="Unassembled WGS sequence"/>
</dbReference>
<name>A0A511T4H7_MYXFU</name>
<evidence type="ECO:0000313" key="3">
    <source>
        <dbReference type="Proteomes" id="UP000321514"/>
    </source>
</evidence>
<gene>
    <name evidence="2" type="ORF">MFU01_41010</name>
</gene>
<dbReference type="EMBL" id="BJXR01000031">
    <property type="protein sequence ID" value="GEN09064.1"/>
    <property type="molecule type" value="Genomic_DNA"/>
</dbReference>
<dbReference type="AlphaFoldDB" id="A0A511T4H7"/>